<dbReference type="HOGENOM" id="CLU_1821283_0_0_9"/>
<evidence type="ECO:0000313" key="1">
    <source>
        <dbReference type="EMBL" id="EHR36342.1"/>
    </source>
</evidence>
<keyword evidence="2" id="KW-1185">Reference proteome</keyword>
<organism evidence="1 2">
    <name type="scientific">Facklamia languida CCUG 37842</name>
    <dbReference type="NCBI Taxonomy" id="883113"/>
    <lineage>
        <taxon>Bacteria</taxon>
        <taxon>Bacillati</taxon>
        <taxon>Bacillota</taxon>
        <taxon>Bacilli</taxon>
        <taxon>Lactobacillales</taxon>
        <taxon>Aerococcaceae</taxon>
        <taxon>Facklamia</taxon>
    </lineage>
</organism>
<dbReference type="STRING" id="883113.HMPREF9708_01348"/>
<evidence type="ECO:0008006" key="3">
    <source>
        <dbReference type="Google" id="ProtNLM"/>
    </source>
</evidence>
<dbReference type="AlphaFoldDB" id="H3NKF9"/>
<gene>
    <name evidence="1" type="ORF">HMPREF9708_01348</name>
</gene>
<dbReference type="Proteomes" id="UP000006190">
    <property type="component" value="Unassembled WGS sequence"/>
</dbReference>
<evidence type="ECO:0000313" key="2">
    <source>
        <dbReference type="Proteomes" id="UP000006190"/>
    </source>
</evidence>
<dbReference type="RefSeq" id="WP_006309553.1">
    <property type="nucleotide sequence ID" value="NZ_JH601133.1"/>
</dbReference>
<sequence>MSQFKEKFEQLLNEKKLPAKYQEIQKGNHLYRFQFRVSKERVLIVELIIQETDEANFDAQIIYRHVHMLSDYSRQQRALELINELNGARTGYYSLYLAGDGEIYLRNLMRSTQDPLPLYETLVVGSSIARGLQSTFIEELGVSAPIK</sequence>
<dbReference type="PATRIC" id="fig|883113.3.peg.1344"/>
<comment type="caution">
    <text evidence="1">The sequence shown here is derived from an EMBL/GenBank/DDBJ whole genome shotgun (WGS) entry which is preliminary data.</text>
</comment>
<dbReference type="EMBL" id="AGEG01000015">
    <property type="protein sequence ID" value="EHR36342.1"/>
    <property type="molecule type" value="Genomic_DNA"/>
</dbReference>
<proteinExistence type="predicted"/>
<name>H3NKF9_9LACT</name>
<dbReference type="OrthoDB" id="2156382at2"/>
<protein>
    <recommendedName>
        <fullName evidence="3">Sensory transduction regulator</fullName>
    </recommendedName>
</protein>
<reference evidence="1 2" key="1">
    <citation type="submission" date="2012-01" db="EMBL/GenBank/DDBJ databases">
        <title>The Genome Sequence of Facklamia languida CCUG 37842.</title>
        <authorList>
            <consortium name="The Broad Institute Genome Sequencing Platform"/>
            <person name="Earl A."/>
            <person name="Ward D."/>
            <person name="Feldgarden M."/>
            <person name="Gevers D."/>
            <person name="Huys G."/>
            <person name="Young S.K."/>
            <person name="Zeng Q."/>
            <person name="Gargeya S."/>
            <person name="Fitzgerald M."/>
            <person name="Haas B."/>
            <person name="Abouelleil A."/>
            <person name="Alvarado L."/>
            <person name="Arachchi H.M."/>
            <person name="Berlin A."/>
            <person name="Chapman S.B."/>
            <person name="Gearin G."/>
            <person name="Goldberg J."/>
            <person name="Griggs A."/>
            <person name="Gujja S."/>
            <person name="Hansen M."/>
            <person name="Heiman D."/>
            <person name="Howarth C."/>
            <person name="Larimer J."/>
            <person name="Lui A."/>
            <person name="MacDonald P.J.P."/>
            <person name="McCowen C."/>
            <person name="Montmayeur A."/>
            <person name="Murphy C."/>
            <person name="Neiman D."/>
            <person name="Pearson M."/>
            <person name="Priest M."/>
            <person name="Roberts A."/>
            <person name="Saif S."/>
            <person name="Shea T."/>
            <person name="Sisk P."/>
            <person name="Stolte C."/>
            <person name="Sykes S."/>
            <person name="Wortman J."/>
            <person name="Nusbaum C."/>
            <person name="Birren B."/>
        </authorList>
    </citation>
    <scope>NUCLEOTIDE SEQUENCE [LARGE SCALE GENOMIC DNA]</scope>
    <source>
        <strain evidence="1 2">CCUG 37842</strain>
    </source>
</reference>
<accession>H3NKF9</accession>
<dbReference type="eggNOG" id="ENOG50333XD">
    <property type="taxonomic scope" value="Bacteria"/>
</dbReference>